<keyword evidence="2" id="KW-1185">Reference proteome</keyword>
<dbReference type="Proteomes" id="UP000020681">
    <property type="component" value="Unassembled WGS sequence"/>
</dbReference>
<gene>
    <name evidence="1" type="ORF">I551_0116</name>
</gene>
<evidence type="ECO:0000313" key="2">
    <source>
        <dbReference type="Proteomes" id="UP000020681"/>
    </source>
</evidence>
<reference evidence="1 2" key="1">
    <citation type="submission" date="2014-01" db="EMBL/GenBank/DDBJ databases">
        <authorList>
            <person name="Dobos K."/>
            <person name="Lenaerts A."/>
            <person name="Ordway D."/>
            <person name="DeGroote M.A."/>
            <person name="Parker T."/>
            <person name="Sizemore C."/>
            <person name="Tallon L.J."/>
            <person name="Sadzewicz L.K."/>
            <person name="Sengamalay N."/>
            <person name="Fraser C.M."/>
            <person name="Hine E."/>
            <person name="Shefchek K.A."/>
            <person name="Das S.P."/>
            <person name="Tettelin H."/>
        </authorList>
    </citation>
    <scope>NUCLEOTIDE SEQUENCE [LARGE SCALE GENOMIC DNA]</scope>
    <source>
        <strain evidence="1 2">Harvey</strain>
    </source>
</reference>
<protein>
    <submittedName>
        <fullName evidence="1">Uncharacterized protein</fullName>
    </submittedName>
</protein>
<proteinExistence type="predicted"/>
<sequence length="46" mass="4589">MTLPNGDTITAASPELAAAINAAAGGAAIADAFQQQGIAIPRPERR</sequence>
<organism evidence="1 2">
    <name type="scientific">Mycobacterium ulcerans str. Harvey</name>
    <dbReference type="NCBI Taxonomy" id="1299332"/>
    <lineage>
        <taxon>Bacteria</taxon>
        <taxon>Bacillati</taxon>
        <taxon>Actinomycetota</taxon>
        <taxon>Actinomycetes</taxon>
        <taxon>Mycobacteriales</taxon>
        <taxon>Mycobacteriaceae</taxon>
        <taxon>Mycobacterium</taxon>
        <taxon>Mycobacterium ulcerans group</taxon>
    </lineage>
</organism>
<dbReference type="EMBL" id="JAOL01000062">
    <property type="protein sequence ID" value="EUA93375.1"/>
    <property type="molecule type" value="Genomic_DNA"/>
</dbReference>
<name>A0ABP3ATT8_MYCUL</name>
<accession>A0ABP3ATT8</accession>
<evidence type="ECO:0000313" key="1">
    <source>
        <dbReference type="EMBL" id="EUA93375.1"/>
    </source>
</evidence>
<comment type="caution">
    <text evidence="1">The sequence shown here is derived from an EMBL/GenBank/DDBJ whole genome shotgun (WGS) entry which is preliminary data.</text>
</comment>